<organism evidence="3 4">
    <name type="scientific">Brevibacillus ruminantium</name>
    <dbReference type="NCBI Taxonomy" id="2950604"/>
    <lineage>
        <taxon>Bacteria</taxon>
        <taxon>Bacillati</taxon>
        <taxon>Bacillota</taxon>
        <taxon>Bacilli</taxon>
        <taxon>Bacillales</taxon>
        <taxon>Paenibacillaceae</taxon>
        <taxon>Brevibacillus</taxon>
    </lineage>
</organism>
<evidence type="ECO:0000313" key="4">
    <source>
        <dbReference type="Proteomes" id="UP001056500"/>
    </source>
</evidence>
<gene>
    <name evidence="3" type="ORF">NDK47_25140</name>
</gene>
<name>A0ABY4WDU2_9BACL</name>
<dbReference type="InterPro" id="IPR012854">
    <property type="entry name" value="Cu_amine_oxidase-like_N"/>
</dbReference>
<evidence type="ECO:0000259" key="2">
    <source>
        <dbReference type="Pfam" id="PF07833"/>
    </source>
</evidence>
<protein>
    <submittedName>
        <fullName evidence="3">Copper amine oxidase N-terminal domain-containing protein</fullName>
    </submittedName>
</protein>
<accession>A0ABY4WDU2</accession>
<dbReference type="Pfam" id="PF07833">
    <property type="entry name" value="Cu_amine_oxidN1"/>
    <property type="match status" value="1"/>
</dbReference>
<dbReference type="EMBL" id="CP098755">
    <property type="protein sequence ID" value="USG65353.1"/>
    <property type="molecule type" value="Genomic_DNA"/>
</dbReference>
<dbReference type="Gene3D" id="3.30.457.10">
    <property type="entry name" value="Copper amine oxidase-like, N-terminal domain"/>
    <property type="match status" value="1"/>
</dbReference>
<sequence length="194" mass="21172">MEVQKELLDRFYKPGNKEVYEKLGELYQKTGEKGLKTFINGKEIVMDVAPFRDKGRALVPVRAISASLQAEVNWSAETRTVEVVRGDKKIVLFLDSGEAEVNGEKVKLETKPVVKNGRVFLPLRFIGETLNAKINYQEKGEIIIIEDEQPADSATTTAAGESTVTSESTEDTATPATGDSSTTETTATAAGSRQ</sequence>
<feature type="region of interest" description="Disordered" evidence="1">
    <location>
        <begin position="147"/>
        <end position="194"/>
    </location>
</feature>
<dbReference type="SUPFAM" id="SSF55383">
    <property type="entry name" value="Copper amine oxidase, domain N"/>
    <property type="match status" value="1"/>
</dbReference>
<evidence type="ECO:0000256" key="1">
    <source>
        <dbReference type="SAM" id="MobiDB-lite"/>
    </source>
</evidence>
<feature type="compositionally biased region" description="Low complexity" evidence="1">
    <location>
        <begin position="151"/>
        <end position="194"/>
    </location>
</feature>
<dbReference type="RefSeq" id="WP_251872446.1">
    <property type="nucleotide sequence ID" value="NZ_CP098755.1"/>
</dbReference>
<proteinExistence type="predicted"/>
<dbReference type="Proteomes" id="UP001056500">
    <property type="component" value="Chromosome"/>
</dbReference>
<keyword evidence="4" id="KW-1185">Reference proteome</keyword>
<feature type="domain" description="Copper amine oxidase-like N-terminal" evidence="2">
    <location>
        <begin position="39"/>
        <end position="145"/>
    </location>
</feature>
<dbReference type="InterPro" id="IPR036582">
    <property type="entry name" value="Mao_N_sf"/>
</dbReference>
<evidence type="ECO:0000313" key="3">
    <source>
        <dbReference type="EMBL" id="USG65353.1"/>
    </source>
</evidence>
<reference evidence="3" key="1">
    <citation type="submission" date="2022-06" db="EMBL/GenBank/DDBJ databases">
        <title>Genome sequencing of Brevibacillus sp. BB3-R1.</title>
        <authorList>
            <person name="Heo J."/>
            <person name="Lee D."/>
            <person name="Won M."/>
            <person name="Han B.-H."/>
            <person name="Hong S.-B."/>
            <person name="Kwon S.-W."/>
        </authorList>
    </citation>
    <scope>NUCLEOTIDE SEQUENCE</scope>
    <source>
        <strain evidence="3">BB3-R1</strain>
    </source>
</reference>